<feature type="region of interest" description="Disordered" evidence="1">
    <location>
        <begin position="300"/>
        <end position="320"/>
    </location>
</feature>
<dbReference type="AlphaFoldDB" id="A0A0L0HFA4"/>
<protein>
    <submittedName>
        <fullName evidence="2">Uncharacterized protein</fullName>
    </submittedName>
</protein>
<proteinExistence type="predicted"/>
<accession>A0A0L0HFA4</accession>
<dbReference type="EMBL" id="KQ257456">
    <property type="protein sequence ID" value="KND00136.1"/>
    <property type="molecule type" value="Genomic_DNA"/>
</dbReference>
<gene>
    <name evidence="2" type="ORF">SPPG_04478</name>
</gene>
<reference evidence="2 3" key="1">
    <citation type="submission" date="2009-08" db="EMBL/GenBank/DDBJ databases">
        <title>The Genome Sequence of Spizellomyces punctatus strain DAOM BR117.</title>
        <authorList>
            <consortium name="The Broad Institute Genome Sequencing Platform"/>
            <person name="Russ C."/>
            <person name="Cuomo C."/>
            <person name="Shea T."/>
            <person name="Young S.K."/>
            <person name="Zeng Q."/>
            <person name="Koehrsen M."/>
            <person name="Haas B."/>
            <person name="Borodovsky M."/>
            <person name="Guigo R."/>
            <person name="Alvarado L."/>
            <person name="Berlin A."/>
            <person name="Bochicchio J."/>
            <person name="Borenstein D."/>
            <person name="Chapman S."/>
            <person name="Chen Z."/>
            <person name="Engels R."/>
            <person name="Freedman E."/>
            <person name="Gellesch M."/>
            <person name="Goldberg J."/>
            <person name="Griggs A."/>
            <person name="Gujja S."/>
            <person name="Heiman D."/>
            <person name="Hepburn T."/>
            <person name="Howarth C."/>
            <person name="Jen D."/>
            <person name="Larson L."/>
            <person name="Lewis B."/>
            <person name="Mehta T."/>
            <person name="Park D."/>
            <person name="Pearson M."/>
            <person name="Roberts A."/>
            <person name="Saif S."/>
            <person name="Shenoy N."/>
            <person name="Sisk P."/>
            <person name="Stolte C."/>
            <person name="Sykes S."/>
            <person name="Thomson T."/>
            <person name="Walk T."/>
            <person name="White J."/>
            <person name="Yandava C."/>
            <person name="Burger G."/>
            <person name="Gray M.W."/>
            <person name="Holland P.W.H."/>
            <person name="King N."/>
            <person name="Lang F.B.F."/>
            <person name="Roger A.J."/>
            <person name="Ruiz-Trillo I."/>
            <person name="Lander E."/>
            <person name="Nusbaum C."/>
        </authorList>
    </citation>
    <scope>NUCLEOTIDE SEQUENCE [LARGE SCALE GENOMIC DNA]</scope>
    <source>
        <strain evidence="2 3">DAOM BR117</strain>
    </source>
</reference>
<sequence length="341" mass="38032">MEHDSGADALMSLSQSPGLHQDPSGSEHHPDNLLPVTPLPDGPSPSSSLEGSLDLNEECQRLIDQLQDYIPAEAIELLYEAGFESLHAVRTLTVNDLNDAETYTKKVLKPGHKKLIMQYVQSRPYDENGDDLTNRHLMYTFEGSPMGKRRRMVEETSPQPTLSLPALQSFLERHLAESPVTRHIRKDIDYQISVQQTPDRRSVEGVWKCLVCNSRPVTISLRNGGRQPQLSNVGTHLKTIKHNAAVKERKTKTQLLVGSSDQMAVALAAMQKHLQQQQQQEQEQVKSVFHMVQPSRLQNHIQSGPDSTHLTSVSNGPLLMTGHHSAVAHSQDAPIGERQQQ</sequence>
<dbReference type="Proteomes" id="UP000053201">
    <property type="component" value="Unassembled WGS sequence"/>
</dbReference>
<dbReference type="OrthoDB" id="2159398at2759"/>
<keyword evidence="3" id="KW-1185">Reference proteome</keyword>
<feature type="region of interest" description="Disordered" evidence="1">
    <location>
        <begin position="1"/>
        <end position="52"/>
    </location>
</feature>
<dbReference type="InParanoid" id="A0A0L0HFA4"/>
<name>A0A0L0HFA4_SPIPD</name>
<dbReference type="GeneID" id="27687923"/>
<evidence type="ECO:0000313" key="3">
    <source>
        <dbReference type="Proteomes" id="UP000053201"/>
    </source>
</evidence>
<dbReference type="RefSeq" id="XP_016608175.1">
    <property type="nucleotide sequence ID" value="XM_016752712.1"/>
</dbReference>
<dbReference type="VEuPathDB" id="FungiDB:SPPG_04478"/>
<feature type="compositionally biased region" description="Polar residues" evidence="1">
    <location>
        <begin position="300"/>
        <end position="315"/>
    </location>
</feature>
<evidence type="ECO:0000313" key="2">
    <source>
        <dbReference type="EMBL" id="KND00136.1"/>
    </source>
</evidence>
<evidence type="ECO:0000256" key="1">
    <source>
        <dbReference type="SAM" id="MobiDB-lite"/>
    </source>
</evidence>
<organism evidence="2 3">
    <name type="scientific">Spizellomyces punctatus (strain DAOM BR117)</name>
    <dbReference type="NCBI Taxonomy" id="645134"/>
    <lineage>
        <taxon>Eukaryota</taxon>
        <taxon>Fungi</taxon>
        <taxon>Fungi incertae sedis</taxon>
        <taxon>Chytridiomycota</taxon>
        <taxon>Chytridiomycota incertae sedis</taxon>
        <taxon>Chytridiomycetes</taxon>
        <taxon>Spizellomycetales</taxon>
        <taxon>Spizellomycetaceae</taxon>
        <taxon>Spizellomyces</taxon>
    </lineage>
</organism>